<evidence type="ECO:0000256" key="3">
    <source>
        <dbReference type="ARBA" id="ARBA00022692"/>
    </source>
</evidence>
<feature type="transmembrane region" description="Helical" evidence="7">
    <location>
        <begin position="219"/>
        <end position="241"/>
    </location>
</feature>
<comment type="caution">
    <text evidence="9">The sequence shown here is derived from an EMBL/GenBank/DDBJ whole genome shotgun (WGS) entry which is preliminary data.</text>
</comment>
<evidence type="ECO:0000256" key="5">
    <source>
        <dbReference type="ARBA" id="ARBA00023136"/>
    </source>
</evidence>
<dbReference type="InterPro" id="IPR036259">
    <property type="entry name" value="MFS_trans_sf"/>
</dbReference>
<feature type="region of interest" description="Disordered" evidence="6">
    <location>
        <begin position="477"/>
        <end position="503"/>
    </location>
</feature>
<keyword evidence="5 7" id="KW-0472">Membrane</keyword>
<evidence type="ECO:0000256" key="2">
    <source>
        <dbReference type="ARBA" id="ARBA00022448"/>
    </source>
</evidence>
<keyword evidence="3 7" id="KW-0812">Transmembrane</keyword>
<sequence length="515" mass="55343">MWQPLTRGQRGYLLASLTLANVVNFYDRTIPAVIVEPLKEEFGLTDTMVGVLGGSFTVVYAIAGVLLGRLADRVPRRYVMAAGLVVWSLFTGASGLVQGFLFLFLFRLGVGIGEASYGPASNALICDVYAPKRRSRAISIVSLGIPVGLLLAFLTVGVLVEATGTWRAPFVIAAVPGLLLAIAVLFVKEPARGATDTVELRAQEQERHPYRAVLRIRTITWLMVAGIGLQIPTYGVATFVVPLLQRYFGLSIGSASIGAGAILGLAGIVGLLLGGRLADRASDRHPAGRLVVAAAGFAAAIPPDARRPAARPRERRGLRRALRRRVDGHPVPLRGSITRDRRRHPTPAAGHRDRGLLRLLQPRRRDDRADPRRRPLGRPRHTGRRPGRRCRRPAPRTAHGDPDRPGDRRARCVAGQPGAAPRPRGDDALRDGSSLASSGTGPCHPRSVTAASRRVSRCAICSAVWSSCSCHHATAASTIDSQMRSSRSWSSGSVRPAASRTSRVPAAPMRCSCSR</sequence>
<name>K1EQQ9_9MICO</name>
<feature type="transmembrane region" description="Helical" evidence="7">
    <location>
        <begin position="12"/>
        <end position="35"/>
    </location>
</feature>
<dbReference type="OrthoDB" id="9109650at2"/>
<feature type="domain" description="Major facilitator superfamily (MFS) profile" evidence="8">
    <location>
        <begin position="13"/>
        <end position="515"/>
    </location>
</feature>
<feature type="transmembrane region" description="Helical" evidence="7">
    <location>
        <begin position="247"/>
        <end position="274"/>
    </location>
</feature>
<dbReference type="PROSITE" id="PS50850">
    <property type="entry name" value="MFS"/>
    <property type="match status" value="1"/>
</dbReference>
<dbReference type="Proteomes" id="UP000004474">
    <property type="component" value="Unassembled WGS sequence"/>
</dbReference>
<evidence type="ECO:0000259" key="8">
    <source>
        <dbReference type="PROSITE" id="PS50850"/>
    </source>
</evidence>
<evidence type="ECO:0000256" key="6">
    <source>
        <dbReference type="SAM" id="MobiDB-lite"/>
    </source>
</evidence>
<feature type="compositionally biased region" description="Basic residues" evidence="6">
    <location>
        <begin position="308"/>
        <end position="323"/>
    </location>
</feature>
<feature type="transmembrane region" description="Helical" evidence="7">
    <location>
        <begin position="47"/>
        <end position="67"/>
    </location>
</feature>
<feature type="compositionally biased region" description="Basic and acidic residues" evidence="6">
    <location>
        <begin position="398"/>
        <end position="410"/>
    </location>
</feature>
<dbReference type="InterPro" id="IPR044770">
    <property type="entry name" value="MFS_spinster-like"/>
</dbReference>
<dbReference type="AlphaFoldDB" id="K1EQQ9"/>
<dbReference type="RefSeq" id="WP_007926418.1">
    <property type="nucleotide sequence ID" value="NZ_ALWX01000023.1"/>
</dbReference>
<evidence type="ECO:0000256" key="1">
    <source>
        <dbReference type="ARBA" id="ARBA00004651"/>
    </source>
</evidence>
<dbReference type="eggNOG" id="COG2814">
    <property type="taxonomic scope" value="Bacteria"/>
</dbReference>
<keyword evidence="9" id="KW-0762">Sugar transport</keyword>
<dbReference type="PANTHER" id="PTHR23505">
    <property type="entry name" value="SPINSTER"/>
    <property type="match status" value="1"/>
</dbReference>
<comment type="subcellular location">
    <subcellularLocation>
        <location evidence="1">Cell membrane</location>
        <topology evidence="1">Multi-pass membrane protein</topology>
    </subcellularLocation>
</comment>
<reference evidence="9 10" key="1">
    <citation type="journal article" date="2012" name="J. Bacteriol.">
        <title>Genome Sequence of Janibacter hoylei MTCC8307, Isolated from the Stratospheric Air.</title>
        <authorList>
            <person name="Pawar S.P."/>
            <person name="Dhotre D.P."/>
            <person name="Shetty S.A."/>
            <person name="Chowdhury S.P."/>
            <person name="Chaudhari B.L."/>
            <person name="Shouche Y.S."/>
        </authorList>
    </citation>
    <scope>NUCLEOTIDE SEQUENCE [LARGE SCALE GENOMIC DNA]</scope>
    <source>
        <strain evidence="9 10">PVAS-1</strain>
    </source>
</reference>
<evidence type="ECO:0000256" key="4">
    <source>
        <dbReference type="ARBA" id="ARBA00022989"/>
    </source>
</evidence>
<dbReference type="Gene3D" id="1.20.1250.20">
    <property type="entry name" value="MFS general substrate transporter like domains"/>
    <property type="match status" value="1"/>
</dbReference>
<dbReference type="CDD" id="cd17328">
    <property type="entry name" value="MFS_spinster_like"/>
    <property type="match status" value="1"/>
</dbReference>
<feature type="region of interest" description="Disordered" evidence="6">
    <location>
        <begin position="304"/>
        <end position="448"/>
    </location>
</feature>
<evidence type="ECO:0000256" key="7">
    <source>
        <dbReference type="SAM" id="Phobius"/>
    </source>
</evidence>
<feature type="compositionally biased region" description="Low complexity" evidence="6">
    <location>
        <begin position="477"/>
        <end position="495"/>
    </location>
</feature>
<dbReference type="PATRIC" id="fig|1210046.3.peg.1318"/>
<feature type="transmembrane region" description="Helical" evidence="7">
    <location>
        <begin position="79"/>
        <end position="106"/>
    </location>
</feature>
<dbReference type="GO" id="GO:0005886">
    <property type="term" value="C:plasma membrane"/>
    <property type="evidence" value="ECO:0007669"/>
    <property type="project" value="UniProtKB-SubCell"/>
</dbReference>
<feature type="transmembrane region" description="Helical" evidence="7">
    <location>
        <begin position="137"/>
        <end position="160"/>
    </location>
</feature>
<feature type="transmembrane region" description="Helical" evidence="7">
    <location>
        <begin position="166"/>
        <end position="187"/>
    </location>
</feature>
<dbReference type="InterPro" id="IPR020846">
    <property type="entry name" value="MFS_dom"/>
</dbReference>
<evidence type="ECO:0000313" key="9">
    <source>
        <dbReference type="EMBL" id="EKA61573.1"/>
    </source>
</evidence>
<gene>
    <name evidence="9" type="ORF">B277_06814</name>
</gene>
<proteinExistence type="predicted"/>
<dbReference type="Pfam" id="PF07690">
    <property type="entry name" value="MFS_1"/>
    <property type="match status" value="1"/>
</dbReference>
<feature type="transmembrane region" description="Helical" evidence="7">
    <location>
        <begin position="112"/>
        <end position="130"/>
    </location>
</feature>
<organism evidence="9 10">
    <name type="scientific">Janibacter hoylei PVAS-1</name>
    <dbReference type="NCBI Taxonomy" id="1210046"/>
    <lineage>
        <taxon>Bacteria</taxon>
        <taxon>Bacillati</taxon>
        <taxon>Actinomycetota</taxon>
        <taxon>Actinomycetes</taxon>
        <taxon>Micrococcales</taxon>
        <taxon>Intrasporangiaceae</taxon>
        <taxon>Janibacter</taxon>
    </lineage>
</organism>
<dbReference type="InterPro" id="IPR011701">
    <property type="entry name" value="MFS"/>
</dbReference>
<feature type="compositionally biased region" description="Basic and acidic residues" evidence="6">
    <location>
        <begin position="363"/>
        <end position="373"/>
    </location>
</feature>
<evidence type="ECO:0000313" key="10">
    <source>
        <dbReference type="Proteomes" id="UP000004474"/>
    </source>
</evidence>
<keyword evidence="2" id="KW-0813">Transport</keyword>
<dbReference type="SUPFAM" id="SSF103473">
    <property type="entry name" value="MFS general substrate transporter"/>
    <property type="match status" value="1"/>
</dbReference>
<keyword evidence="4 7" id="KW-1133">Transmembrane helix</keyword>
<accession>K1EQQ9</accession>
<dbReference type="PANTHER" id="PTHR23505:SF79">
    <property type="entry name" value="PROTEIN SPINSTER"/>
    <property type="match status" value="1"/>
</dbReference>
<protein>
    <submittedName>
        <fullName evidence="9">MFS sugar transporter</fullName>
    </submittedName>
</protein>
<feature type="compositionally biased region" description="Basic residues" evidence="6">
    <location>
        <begin position="374"/>
        <end position="394"/>
    </location>
</feature>
<dbReference type="EMBL" id="ALWX01000023">
    <property type="protein sequence ID" value="EKA61573.1"/>
    <property type="molecule type" value="Genomic_DNA"/>
</dbReference>
<dbReference type="GO" id="GO:0022857">
    <property type="term" value="F:transmembrane transporter activity"/>
    <property type="evidence" value="ECO:0007669"/>
    <property type="project" value="InterPro"/>
</dbReference>